<comment type="caution">
    <text evidence="1">The sequence shown here is derived from an EMBL/GenBank/DDBJ whole genome shotgun (WGS) entry which is preliminary data.</text>
</comment>
<dbReference type="EMBL" id="AZCV01000001">
    <property type="protein sequence ID" value="KRK38708.1"/>
    <property type="molecule type" value="Genomic_DNA"/>
</dbReference>
<dbReference type="Proteomes" id="UP000050909">
    <property type="component" value="Unassembled WGS sequence"/>
</dbReference>
<proteinExistence type="predicted"/>
<protein>
    <submittedName>
        <fullName evidence="1">Glycosyl transferase</fullName>
    </submittedName>
</protein>
<evidence type="ECO:0000313" key="2">
    <source>
        <dbReference type="Proteomes" id="UP000050909"/>
    </source>
</evidence>
<accession>A0A0R1H4E7</accession>
<name>A0A0R1H4E7_9LACO</name>
<gene>
    <name evidence="1" type="ORF">FC62_GL000397</name>
</gene>
<dbReference type="SUPFAM" id="SSF53448">
    <property type="entry name" value="Nucleotide-diphospho-sugar transferases"/>
    <property type="match status" value="1"/>
</dbReference>
<dbReference type="AlphaFoldDB" id="A0A0R1H4E7"/>
<evidence type="ECO:0000313" key="1">
    <source>
        <dbReference type="EMBL" id="KRK38708.1"/>
    </source>
</evidence>
<dbReference type="GO" id="GO:0016757">
    <property type="term" value="F:glycosyltransferase activity"/>
    <property type="evidence" value="ECO:0007669"/>
    <property type="project" value="InterPro"/>
</dbReference>
<dbReference type="Gene3D" id="3.90.550.20">
    <property type="match status" value="1"/>
</dbReference>
<dbReference type="InterPro" id="IPR029044">
    <property type="entry name" value="Nucleotide-diphossugar_trans"/>
</dbReference>
<keyword evidence="1" id="KW-0808">Transferase</keyword>
<dbReference type="PATRIC" id="fig|1423722.3.peg.404"/>
<keyword evidence="2" id="KW-1185">Reference proteome</keyword>
<dbReference type="InterPro" id="IPR008441">
    <property type="entry name" value="AfumC-like_glycosyl_Trfase"/>
</dbReference>
<dbReference type="RefSeq" id="WP_056946013.1">
    <property type="nucleotide sequence ID" value="NZ_AZCV01000001.1"/>
</dbReference>
<reference evidence="1 2" key="1">
    <citation type="journal article" date="2015" name="Genome Announc.">
        <title>Expanding the biotechnology potential of lactobacilli through comparative genomics of 213 strains and associated genera.</title>
        <authorList>
            <person name="Sun Z."/>
            <person name="Harris H.M."/>
            <person name="McCann A."/>
            <person name="Guo C."/>
            <person name="Argimon S."/>
            <person name="Zhang W."/>
            <person name="Yang X."/>
            <person name="Jeffery I.B."/>
            <person name="Cooney J.C."/>
            <person name="Kagawa T.F."/>
            <person name="Liu W."/>
            <person name="Song Y."/>
            <person name="Salvetti E."/>
            <person name="Wrobel A."/>
            <person name="Rasinkangas P."/>
            <person name="Parkhill J."/>
            <person name="Rea M.C."/>
            <person name="O'Sullivan O."/>
            <person name="Ritari J."/>
            <person name="Douillard F.P."/>
            <person name="Paul Ross R."/>
            <person name="Yang R."/>
            <person name="Briner A.E."/>
            <person name="Felis G.E."/>
            <person name="de Vos W.M."/>
            <person name="Barrangou R."/>
            <person name="Klaenhammer T.R."/>
            <person name="Caufield P.W."/>
            <person name="Cui Y."/>
            <person name="Zhang H."/>
            <person name="O'Toole P.W."/>
        </authorList>
    </citation>
    <scope>NUCLEOTIDE SEQUENCE [LARGE SCALE GENOMIC DNA]</scope>
    <source>
        <strain evidence="1 2">DSM 20534</strain>
    </source>
</reference>
<sequence length="310" mass="36184">MVLIAALKKHGIKSVLGEKIKSGNFLYDIGSTLLNGTDKTSLELIRLGEINRISRKLKKKYRKVILKPLEIEVKKVPLDTLPVWTMWLQGEESAPAIVKSSLRSIKKNYDNVTVITRQNFNDFVNIPNSIVSKWKSNVISDTHFSDIIRTELLIKYGGTWIDSTVYVNNKCEWFEKKINNCSLFFFQNMRPGSTGNAIFLSSWFIVSVPNEPSLIRLRELLYEYWNDYGVLKDYYLFHIFWHLIFQAHPDELDKVVKISNSLPLQMMYLLNKDISDSEFKQIFDDFPMQKLTYKQLSDDSNAAYHRFIED</sequence>
<dbReference type="Pfam" id="PF05704">
    <property type="entry name" value="Caps_synth"/>
    <property type="match status" value="1"/>
</dbReference>
<organism evidence="1 2">
    <name type="scientific">Amylolactobacillus amylotrophicus DSM 20534</name>
    <dbReference type="NCBI Taxonomy" id="1423722"/>
    <lineage>
        <taxon>Bacteria</taxon>
        <taxon>Bacillati</taxon>
        <taxon>Bacillota</taxon>
        <taxon>Bacilli</taxon>
        <taxon>Lactobacillales</taxon>
        <taxon>Lactobacillaceae</taxon>
        <taxon>Amylolactobacillus</taxon>
    </lineage>
</organism>